<dbReference type="Pfam" id="PF08275">
    <property type="entry name" value="DNAG_N"/>
    <property type="match status" value="1"/>
</dbReference>
<sequence>MAGERIPQAFIDEVLARIDLVALIGTRVELKKSGRDFTGRCPFHEERTPSFTVSPTKQFYHCFGCGAHGSAVGFLMAFDRVSFPEALKSLAHEVGLELPDRAQTAPDPERVRALHLNEEATEFFRQALAKSAPATSYLDQRGVSREIAERFRLGYAPAGGALIQALGKDAEHLARLAKIGLSVNRGDRFRNRIMFPIRNARGEILGFGGRAIQSGDQPKYLNSPETQLFHKGSELYGLYEARAGGERLTRLIVVEGYLDVIALAQAGLTETVATLGTALTAEQVQKLVGVSPEIVFCFDGDAAGRRASFRALETALHFARDGRSFRFLGLPQDEDPDSFVRREGPQAFHARLDRSRSLSEALFFALEKRFDPKTIEGRVALAREAQRLAGLVRDPLYRELLVQGVTERFHLPERALASPDVIRAPARSSATPPSRAPRVARGRGGLVHQLLTHLLHQPRLIRLIPPASELRTFPMPGLEHVGNIQAAWAERGDFTTGRLLEYFRGTPTGEALNALVDSANPLDEEASQEEVMALIDQIRAQNTTAVRLEKLLALSRQRALTTDEKKEIQSLELLSKRTGKPSGSESPSG</sequence>
<keyword evidence="7" id="KW-0479">Metal-binding</keyword>
<dbReference type="InterPro" id="IPR034151">
    <property type="entry name" value="TOPRIM_DnaG_bac"/>
</dbReference>
<dbReference type="InterPro" id="IPR037068">
    <property type="entry name" value="DNA_primase_core_N_sf"/>
</dbReference>
<evidence type="ECO:0000256" key="4">
    <source>
        <dbReference type="ARBA" id="ARBA00022679"/>
    </source>
</evidence>
<dbReference type="InterPro" id="IPR006171">
    <property type="entry name" value="TOPRIM_dom"/>
</dbReference>
<evidence type="ECO:0000256" key="11">
    <source>
        <dbReference type="ARBA" id="ARBA00023125"/>
    </source>
</evidence>
<dbReference type="InterPro" id="IPR050219">
    <property type="entry name" value="DnaG_primase"/>
</dbReference>
<dbReference type="Pfam" id="PF13155">
    <property type="entry name" value="Toprim_2"/>
    <property type="match status" value="1"/>
</dbReference>
<dbReference type="GO" id="GO:0008270">
    <property type="term" value="F:zinc ion binding"/>
    <property type="evidence" value="ECO:0007669"/>
    <property type="project" value="UniProtKB-KW"/>
</dbReference>
<dbReference type="Gene3D" id="3.40.1360.10">
    <property type="match status" value="1"/>
</dbReference>
<evidence type="ECO:0000256" key="5">
    <source>
        <dbReference type="ARBA" id="ARBA00022695"/>
    </source>
</evidence>
<dbReference type="Gene3D" id="1.10.860.10">
    <property type="entry name" value="DNAb Helicase, Chain A"/>
    <property type="match status" value="1"/>
</dbReference>
<dbReference type="InterPro" id="IPR036977">
    <property type="entry name" value="DNA_primase_Znf_CHC2"/>
</dbReference>
<dbReference type="InterPro" id="IPR006295">
    <property type="entry name" value="DNA_primase_DnaG"/>
</dbReference>
<dbReference type="FunFam" id="3.40.1360.10:FF:000002">
    <property type="entry name" value="DNA primase"/>
    <property type="match status" value="1"/>
</dbReference>
<dbReference type="InterPro" id="IPR019475">
    <property type="entry name" value="DNA_primase_DnaB-bd"/>
</dbReference>
<dbReference type="Pfam" id="PF10410">
    <property type="entry name" value="DnaB_bind"/>
    <property type="match status" value="1"/>
</dbReference>
<keyword evidence="8" id="KW-0863">Zinc-finger</keyword>
<dbReference type="PANTHER" id="PTHR30313">
    <property type="entry name" value="DNA PRIMASE"/>
    <property type="match status" value="1"/>
</dbReference>
<protein>
    <submittedName>
        <fullName evidence="14">Protein containing DNA primase, DnaG</fullName>
    </submittedName>
</protein>
<reference evidence="14" key="1">
    <citation type="submission" date="2013-08" db="EMBL/GenBank/DDBJ databases">
        <authorList>
            <person name="Mendez C."/>
            <person name="Richter M."/>
            <person name="Ferrer M."/>
            <person name="Sanchez J."/>
        </authorList>
    </citation>
    <scope>NUCLEOTIDE SEQUENCE</scope>
</reference>
<keyword evidence="6" id="KW-0235">DNA replication</keyword>
<evidence type="ECO:0000256" key="1">
    <source>
        <dbReference type="ARBA" id="ARBA00001947"/>
    </source>
</evidence>
<dbReference type="CDD" id="cd03364">
    <property type="entry name" value="TOPRIM_DnaG_primases"/>
    <property type="match status" value="1"/>
</dbReference>
<keyword evidence="5" id="KW-0548">Nucleotidyltransferase</keyword>
<dbReference type="Gene3D" id="1.20.50.20">
    <property type="entry name" value="DnaG, RNA polymerase domain, helical bundle"/>
    <property type="match status" value="1"/>
</dbReference>
<evidence type="ECO:0000256" key="12">
    <source>
        <dbReference type="ARBA" id="ARBA00023163"/>
    </source>
</evidence>
<keyword evidence="11" id="KW-0238">DNA-binding</keyword>
<evidence type="ECO:0000256" key="2">
    <source>
        <dbReference type="ARBA" id="ARBA00022478"/>
    </source>
</evidence>
<dbReference type="SUPFAM" id="SSF57783">
    <property type="entry name" value="Zinc beta-ribbon"/>
    <property type="match status" value="1"/>
</dbReference>
<dbReference type="Gene3D" id="3.90.980.10">
    <property type="entry name" value="DNA primase, catalytic core, N-terminal domain"/>
    <property type="match status" value="1"/>
</dbReference>
<dbReference type="GO" id="GO:0003677">
    <property type="term" value="F:DNA binding"/>
    <property type="evidence" value="ECO:0007669"/>
    <property type="project" value="UniProtKB-KW"/>
</dbReference>
<dbReference type="InterPro" id="IPR016136">
    <property type="entry name" value="DNA_helicase_N/primase_C"/>
</dbReference>
<dbReference type="GO" id="GO:0005737">
    <property type="term" value="C:cytoplasm"/>
    <property type="evidence" value="ECO:0007669"/>
    <property type="project" value="TreeGrafter"/>
</dbReference>
<dbReference type="EMBL" id="AUZY01001003">
    <property type="protein sequence ID" value="EQD76696.1"/>
    <property type="molecule type" value="Genomic_DNA"/>
</dbReference>
<keyword evidence="3" id="KW-0639">Primosome</keyword>
<dbReference type="PIRSF" id="PIRSF002811">
    <property type="entry name" value="DnaG"/>
    <property type="match status" value="1"/>
</dbReference>
<keyword evidence="9" id="KW-0862">Zinc</keyword>
<dbReference type="SUPFAM" id="SSF56731">
    <property type="entry name" value="DNA primase core"/>
    <property type="match status" value="1"/>
</dbReference>
<evidence type="ECO:0000259" key="13">
    <source>
        <dbReference type="PROSITE" id="PS50880"/>
    </source>
</evidence>
<dbReference type="Gene3D" id="3.90.580.10">
    <property type="entry name" value="Zinc finger, CHC2-type domain"/>
    <property type="match status" value="1"/>
</dbReference>
<dbReference type="InterPro" id="IPR002694">
    <property type="entry name" value="Znf_CHC2"/>
</dbReference>
<dbReference type="SMART" id="SM00766">
    <property type="entry name" value="DnaG_DnaB_bind"/>
    <property type="match status" value="1"/>
</dbReference>
<dbReference type="PROSITE" id="PS50880">
    <property type="entry name" value="TOPRIM"/>
    <property type="match status" value="1"/>
</dbReference>
<dbReference type="PANTHER" id="PTHR30313:SF2">
    <property type="entry name" value="DNA PRIMASE"/>
    <property type="match status" value="1"/>
</dbReference>
<keyword evidence="4" id="KW-0808">Transferase</keyword>
<comment type="cofactor">
    <cofactor evidence="1">
        <name>Zn(2+)</name>
        <dbReference type="ChEBI" id="CHEBI:29105"/>
    </cofactor>
</comment>
<evidence type="ECO:0000256" key="10">
    <source>
        <dbReference type="ARBA" id="ARBA00022842"/>
    </source>
</evidence>
<keyword evidence="2" id="KW-0240">DNA-directed RNA polymerase</keyword>
<dbReference type="InterPro" id="IPR030846">
    <property type="entry name" value="DnaG_bac"/>
</dbReference>
<proteinExistence type="inferred from homology"/>
<feature type="domain" description="Toprim" evidence="13">
    <location>
        <begin position="249"/>
        <end position="331"/>
    </location>
</feature>
<dbReference type="SMART" id="SM00493">
    <property type="entry name" value="TOPRIM"/>
    <property type="match status" value="1"/>
</dbReference>
<keyword evidence="12" id="KW-0804">Transcription</keyword>
<evidence type="ECO:0000256" key="8">
    <source>
        <dbReference type="ARBA" id="ARBA00022771"/>
    </source>
</evidence>
<evidence type="ECO:0000256" key="9">
    <source>
        <dbReference type="ARBA" id="ARBA00022833"/>
    </source>
</evidence>
<evidence type="ECO:0000256" key="6">
    <source>
        <dbReference type="ARBA" id="ARBA00022705"/>
    </source>
</evidence>
<dbReference type="GO" id="GO:0000428">
    <property type="term" value="C:DNA-directed RNA polymerase complex"/>
    <property type="evidence" value="ECO:0007669"/>
    <property type="project" value="UniProtKB-KW"/>
</dbReference>
<reference evidence="14" key="2">
    <citation type="journal article" date="2014" name="ISME J.">
        <title>Microbial stratification in low pH oxic and suboxic macroscopic growths along an acid mine drainage.</title>
        <authorList>
            <person name="Mendez-Garcia C."/>
            <person name="Mesa V."/>
            <person name="Sprenger R.R."/>
            <person name="Richter M."/>
            <person name="Diez M.S."/>
            <person name="Solano J."/>
            <person name="Bargiela R."/>
            <person name="Golyshina O.V."/>
            <person name="Manteca A."/>
            <person name="Ramos J.L."/>
            <person name="Gallego J.R."/>
            <person name="Llorente I."/>
            <person name="Martins Dos Santos V.A."/>
            <person name="Jensen O.N."/>
            <person name="Pelaez A.I."/>
            <person name="Sanchez J."/>
            <person name="Ferrer M."/>
        </authorList>
    </citation>
    <scope>NUCLEOTIDE SEQUENCE</scope>
</reference>
<dbReference type="GO" id="GO:0003899">
    <property type="term" value="F:DNA-directed RNA polymerase activity"/>
    <property type="evidence" value="ECO:0007669"/>
    <property type="project" value="InterPro"/>
</dbReference>
<keyword evidence="10" id="KW-0460">Magnesium</keyword>
<organism evidence="14">
    <name type="scientific">mine drainage metagenome</name>
    <dbReference type="NCBI Taxonomy" id="410659"/>
    <lineage>
        <taxon>unclassified sequences</taxon>
        <taxon>metagenomes</taxon>
        <taxon>ecological metagenomes</taxon>
    </lineage>
</organism>
<name>T1BUQ0_9ZZZZ</name>
<dbReference type="SMART" id="SM00400">
    <property type="entry name" value="ZnF_CHCC"/>
    <property type="match status" value="1"/>
</dbReference>
<dbReference type="HAMAP" id="MF_00974">
    <property type="entry name" value="DNA_primase_DnaG"/>
    <property type="match status" value="1"/>
</dbReference>
<dbReference type="SUPFAM" id="SSF117023">
    <property type="entry name" value="DNA primase DnaG, C-terminal domain"/>
    <property type="match status" value="1"/>
</dbReference>
<dbReference type="InterPro" id="IPR013264">
    <property type="entry name" value="DNAG_N"/>
</dbReference>
<dbReference type="InterPro" id="IPR013173">
    <property type="entry name" value="DNA_primase_DnaG_DnaB-bd_dom"/>
</dbReference>
<evidence type="ECO:0000256" key="3">
    <source>
        <dbReference type="ARBA" id="ARBA00022515"/>
    </source>
</evidence>
<evidence type="ECO:0000313" key="14">
    <source>
        <dbReference type="EMBL" id="EQD76696.1"/>
    </source>
</evidence>
<gene>
    <name evidence="14" type="ORF">B1B_01505</name>
</gene>
<dbReference type="GO" id="GO:1990077">
    <property type="term" value="C:primosome complex"/>
    <property type="evidence" value="ECO:0007669"/>
    <property type="project" value="UniProtKB-KW"/>
</dbReference>
<dbReference type="NCBIfam" id="TIGR01391">
    <property type="entry name" value="dnaG"/>
    <property type="match status" value="1"/>
</dbReference>
<dbReference type="Pfam" id="PF08278">
    <property type="entry name" value="DnaG_DnaB_bind"/>
    <property type="match status" value="1"/>
</dbReference>
<evidence type="ECO:0000256" key="7">
    <source>
        <dbReference type="ARBA" id="ARBA00022723"/>
    </source>
</evidence>
<accession>T1BUQ0</accession>
<dbReference type="AlphaFoldDB" id="T1BUQ0"/>
<dbReference type="GO" id="GO:0006269">
    <property type="term" value="P:DNA replication, synthesis of primer"/>
    <property type="evidence" value="ECO:0007669"/>
    <property type="project" value="UniProtKB-KW"/>
</dbReference>
<dbReference type="FunFam" id="3.90.580.10:FF:000001">
    <property type="entry name" value="DNA primase"/>
    <property type="match status" value="1"/>
</dbReference>
<dbReference type="Pfam" id="PF01807">
    <property type="entry name" value="Zn_ribbon_DnaG"/>
    <property type="match status" value="1"/>
</dbReference>
<comment type="caution">
    <text evidence="14">The sequence shown here is derived from an EMBL/GenBank/DDBJ whole genome shotgun (WGS) entry which is preliminary data.</text>
</comment>